<dbReference type="Proteomes" id="UP001597034">
    <property type="component" value="Unassembled WGS sequence"/>
</dbReference>
<comment type="caution">
    <text evidence="2">The sequence shown here is derived from an EMBL/GenBank/DDBJ whole genome shotgun (WGS) entry which is preliminary data.</text>
</comment>
<organism evidence="2 3">
    <name type="scientific">Haloarchaeobius litoreus</name>
    <dbReference type="NCBI Taxonomy" id="755306"/>
    <lineage>
        <taxon>Archaea</taxon>
        <taxon>Methanobacteriati</taxon>
        <taxon>Methanobacteriota</taxon>
        <taxon>Stenosarchaea group</taxon>
        <taxon>Halobacteria</taxon>
        <taxon>Halobacteriales</taxon>
        <taxon>Halorubellaceae</taxon>
        <taxon>Haloarchaeobius</taxon>
    </lineage>
</organism>
<evidence type="ECO:0000313" key="2">
    <source>
        <dbReference type="EMBL" id="MFD1645281.1"/>
    </source>
</evidence>
<name>A0ABD6DGX5_9EURY</name>
<reference evidence="2 3" key="1">
    <citation type="journal article" date="2019" name="Int. J. Syst. Evol. Microbiol.">
        <title>The Global Catalogue of Microorganisms (GCM) 10K type strain sequencing project: providing services to taxonomists for standard genome sequencing and annotation.</title>
        <authorList>
            <consortium name="The Broad Institute Genomics Platform"/>
            <consortium name="The Broad Institute Genome Sequencing Center for Infectious Disease"/>
            <person name="Wu L."/>
            <person name="Ma J."/>
        </authorList>
    </citation>
    <scope>NUCLEOTIDE SEQUENCE [LARGE SCALE GENOMIC DNA]</scope>
    <source>
        <strain evidence="2 3">CGMCC 1.10390</strain>
    </source>
</reference>
<dbReference type="AlphaFoldDB" id="A0ABD6DGX5"/>
<sequence>MASIVGVLYDTFGAFLIPATVFAVGILFYGVLVWLNRVEL</sequence>
<dbReference type="RefSeq" id="WP_256300364.1">
    <property type="nucleotide sequence ID" value="NZ_JANHJR010000001.1"/>
</dbReference>
<keyword evidence="1" id="KW-0812">Transmembrane</keyword>
<feature type="transmembrane region" description="Helical" evidence="1">
    <location>
        <begin position="12"/>
        <end position="35"/>
    </location>
</feature>
<proteinExistence type="predicted"/>
<keyword evidence="1" id="KW-1133">Transmembrane helix</keyword>
<gene>
    <name evidence="2" type="ORF">ACFSBL_06260</name>
</gene>
<protein>
    <recommendedName>
        <fullName evidence="4">Major facilitator superfamily (MFS) profile domain-containing protein</fullName>
    </recommendedName>
</protein>
<keyword evidence="1" id="KW-0472">Membrane</keyword>
<evidence type="ECO:0008006" key="4">
    <source>
        <dbReference type="Google" id="ProtNLM"/>
    </source>
</evidence>
<dbReference type="EMBL" id="JBHUDO010000002">
    <property type="protein sequence ID" value="MFD1645281.1"/>
    <property type="molecule type" value="Genomic_DNA"/>
</dbReference>
<evidence type="ECO:0000256" key="1">
    <source>
        <dbReference type="SAM" id="Phobius"/>
    </source>
</evidence>
<evidence type="ECO:0000313" key="3">
    <source>
        <dbReference type="Proteomes" id="UP001597034"/>
    </source>
</evidence>
<keyword evidence="3" id="KW-1185">Reference proteome</keyword>
<accession>A0ABD6DGX5</accession>